<dbReference type="GO" id="GO:0009927">
    <property type="term" value="F:histidine phosphotransfer kinase activity"/>
    <property type="evidence" value="ECO:0007669"/>
    <property type="project" value="TreeGrafter"/>
</dbReference>
<protein>
    <recommendedName>
        <fullName evidence="3">histidine kinase</fullName>
        <ecNumber evidence="3">2.7.13.3</ecNumber>
    </recommendedName>
</protein>
<dbReference type="PRINTS" id="PR00344">
    <property type="entry name" value="BCTRLSENSOR"/>
</dbReference>
<evidence type="ECO:0000256" key="11">
    <source>
        <dbReference type="ARBA" id="ARBA00023306"/>
    </source>
</evidence>
<evidence type="ECO:0000256" key="9">
    <source>
        <dbReference type="ARBA" id="ARBA00023012"/>
    </source>
</evidence>
<dbReference type="SMART" id="SM00388">
    <property type="entry name" value="HisKA"/>
    <property type="match status" value="1"/>
</dbReference>
<dbReference type="SUPFAM" id="SSF47384">
    <property type="entry name" value="Homodimeric domain of signal transducing histidine kinase"/>
    <property type="match status" value="1"/>
</dbReference>
<evidence type="ECO:0000256" key="8">
    <source>
        <dbReference type="ARBA" id="ARBA00022840"/>
    </source>
</evidence>
<dbReference type="InterPro" id="IPR003661">
    <property type="entry name" value="HisK_dim/P_dom"/>
</dbReference>
<dbReference type="PANTHER" id="PTHR43047:SF72">
    <property type="entry name" value="OSMOSENSING HISTIDINE PROTEIN KINASE SLN1"/>
    <property type="match status" value="1"/>
</dbReference>
<dbReference type="InterPro" id="IPR036890">
    <property type="entry name" value="HATPase_C_sf"/>
</dbReference>
<keyword evidence="8" id="KW-0067">ATP-binding</keyword>
<keyword evidence="5 13" id="KW-0808">Transferase</keyword>
<keyword evidence="9" id="KW-0902">Two-component regulatory system</keyword>
<keyword evidence="7 13" id="KW-0418">Kinase</keyword>
<dbReference type="PROSITE" id="PS50109">
    <property type="entry name" value="HIS_KIN"/>
    <property type="match status" value="1"/>
</dbReference>
<name>A0A543Q7Y2_ACITH</name>
<evidence type="ECO:0000256" key="10">
    <source>
        <dbReference type="ARBA" id="ARBA00023136"/>
    </source>
</evidence>
<evidence type="ECO:0000256" key="4">
    <source>
        <dbReference type="ARBA" id="ARBA00022553"/>
    </source>
</evidence>
<dbReference type="Proteomes" id="UP000315403">
    <property type="component" value="Unassembled WGS sequence"/>
</dbReference>
<keyword evidence="6" id="KW-0547">Nucleotide-binding</keyword>
<dbReference type="FunFam" id="3.30.565.10:FF:000010">
    <property type="entry name" value="Sensor histidine kinase RcsC"/>
    <property type="match status" value="1"/>
</dbReference>
<dbReference type="GO" id="GO:0000155">
    <property type="term" value="F:phosphorelay sensor kinase activity"/>
    <property type="evidence" value="ECO:0007669"/>
    <property type="project" value="InterPro"/>
</dbReference>
<comment type="subcellular location">
    <subcellularLocation>
        <location evidence="2">Membrane</location>
    </subcellularLocation>
</comment>
<evidence type="ECO:0000256" key="1">
    <source>
        <dbReference type="ARBA" id="ARBA00000085"/>
    </source>
</evidence>
<proteinExistence type="predicted"/>
<dbReference type="CDD" id="cd00082">
    <property type="entry name" value="HisKA"/>
    <property type="match status" value="1"/>
</dbReference>
<dbReference type="AlphaFoldDB" id="A0A543Q7Y2"/>
<gene>
    <name evidence="13" type="primary">luxQ</name>
    <name evidence="13" type="ORF">DLNHIDIE_02316</name>
</gene>
<evidence type="ECO:0000256" key="3">
    <source>
        <dbReference type="ARBA" id="ARBA00012438"/>
    </source>
</evidence>
<sequence length="335" mass="36560">MTNSNMQIGISQLHTAMREISDQLCQAVNGDFNFVVHCSIADEEAEKLTLLVNFVLSAAARAIEQRELQTANLDKIVAERTAMLTEAKEVAEAASQAKSQFLASMSHELRTPLNAVIGYSELIFEELEDGVPGTNTQNDLMIIRDAGRHLLGLINDVLDLSRIEAGQTDIFPEYFDPLAFTRSTAATLHSLIQSKGNALKFELPEQTSRIYNDMGKVRQCLINILGNAAKFTEHGSITLGYRESTSKDHPGYVEWWVKDTGPGIGPDQIQKIFEAFTQADGSINRRYGGTGLGLTLTSTLCRILGGDIRVESTLGQGSTFIIRLPGDLQAAGANP</sequence>
<dbReference type="Pfam" id="PF00512">
    <property type="entry name" value="HisKA"/>
    <property type="match status" value="1"/>
</dbReference>
<reference evidence="13 14" key="1">
    <citation type="submission" date="2019-03" db="EMBL/GenBank/DDBJ databases">
        <title>New insights into Acidothiobacillus thiooxidans sulfur metabolism through coupled gene expression, solution geochemistry, microscopy and spectroscopy analyses.</title>
        <authorList>
            <person name="Camacho D."/>
            <person name="Frazao R."/>
            <person name="Fouillen A."/>
            <person name="Nanci A."/>
            <person name="Lang B.F."/>
            <person name="Apte S.C."/>
            <person name="Baron C."/>
            <person name="Warren L.A."/>
        </authorList>
    </citation>
    <scope>NUCLEOTIDE SEQUENCE [LARGE SCALE GENOMIC DNA]</scope>
    <source>
        <strain evidence="13 14">ATCC 19377</strain>
    </source>
</reference>
<feature type="domain" description="Histidine kinase" evidence="12">
    <location>
        <begin position="104"/>
        <end position="328"/>
    </location>
</feature>
<evidence type="ECO:0000256" key="2">
    <source>
        <dbReference type="ARBA" id="ARBA00004370"/>
    </source>
</evidence>
<dbReference type="InterPro" id="IPR003594">
    <property type="entry name" value="HATPase_dom"/>
</dbReference>
<keyword evidence="10" id="KW-0472">Membrane</keyword>
<evidence type="ECO:0000256" key="6">
    <source>
        <dbReference type="ARBA" id="ARBA00022741"/>
    </source>
</evidence>
<dbReference type="GO" id="GO:0005886">
    <property type="term" value="C:plasma membrane"/>
    <property type="evidence" value="ECO:0007669"/>
    <property type="project" value="TreeGrafter"/>
</dbReference>
<evidence type="ECO:0000256" key="5">
    <source>
        <dbReference type="ARBA" id="ARBA00022679"/>
    </source>
</evidence>
<dbReference type="SMART" id="SM00387">
    <property type="entry name" value="HATPase_c"/>
    <property type="match status" value="1"/>
</dbReference>
<comment type="caution">
    <text evidence="13">The sequence shown here is derived from an EMBL/GenBank/DDBJ whole genome shotgun (WGS) entry which is preliminary data.</text>
</comment>
<dbReference type="InterPro" id="IPR036097">
    <property type="entry name" value="HisK_dim/P_sf"/>
</dbReference>
<dbReference type="PANTHER" id="PTHR43047">
    <property type="entry name" value="TWO-COMPONENT HISTIDINE PROTEIN KINASE"/>
    <property type="match status" value="1"/>
</dbReference>
<keyword evidence="11" id="KW-0131">Cell cycle</keyword>
<evidence type="ECO:0000313" key="14">
    <source>
        <dbReference type="Proteomes" id="UP000315403"/>
    </source>
</evidence>
<dbReference type="InterPro" id="IPR005467">
    <property type="entry name" value="His_kinase_dom"/>
</dbReference>
<dbReference type="Gene3D" id="1.10.287.130">
    <property type="match status" value="1"/>
</dbReference>
<dbReference type="GO" id="GO:0005524">
    <property type="term" value="F:ATP binding"/>
    <property type="evidence" value="ECO:0007669"/>
    <property type="project" value="UniProtKB-KW"/>
</dbReference>
<evidence type="ECO:0000259" key="12">
    <source>
        <dbReference type="PROSITE" id="PS50109"/>
    </source>
</evidence>
<keyword evidence="4" id="KW-0597">Phosphoprotein</keyword>
<dbReference type="EC" id="2.7.13.3" evidence="3"/>
<dbReference type="Gene3D" id="3.30.565.10">
    <property type="entry name" value="Histidine kinase-like ATPase, C-terminal domain"/>
    <property type="match status" value="1"/>
</dbReference>
<dbReference type="Pfam" id="PF02518">
    <property type="entry name" value="HATPase_c"/>
    <property type="match status" value="1"/>
</dbReference>
<comment type="catalytic activity">
    <reaction evidence="1">
        <text>ATP + protein L-histidine = ADP + protein N-phospho-L-histidine.</text>
        <dbReference type="EC" id="2.7.13.3"/>
    </reaction>
</comment>
<organism evidence="13 14">
    <name type="scientific">Acidithiobacillus thiooxidans ATCC 19377</name>
    <dbReference type="NCBI Taxonomy" id="637390"/>
    <lineage>
        <taxon>Bacteria</taxon>
        <taxon>Pseudomonadati</taxon>
        <taxon>Pseudomonadota</taxon>
        <taxon>Acidithiobacillia</taxon>
        <taxon>Acidithiobacillales</taxon>
        <taxon>Acidithiobacillaceae</taxon>
        <taxon>Acidithiobacillus</taxon>
    </lineage>
</organism>
<accession>A0A543Q7Y2</accession>
<evidence type="ECO:0000256" key="7">
    <source>
        <dbReference type="ARBA" id="ARBA00022777"/>
    </source>
</evidence>
<dbReference type="InterPro" id="IPR004358">
    <property type="entry name" value="Sig_transdc_His_kin-like_C"/>
</dbReference>
<evidence type="ECO:0000313" key="13">
    <source>
        <dbReference type="EMBL" id="TQN52425.1"/>
    </source>
</evidence>
<dbReference type="EMBL" id="SZUV01000001">
    <property type="protein sequence ID" value="TQN52425.1"/>
    <property type="molecule type" value="Genomic_DNA"/>
</dbReference>
<dbReference type="FunFam" id="1.10.287.130:FF:000038">
    <property type="entry name" value="Sensory transduction histidine kinase"/>
    <property type="match status" value="1"/>
</dbReference>
<dbReference type="SUPFAM" id="SSF55874">
    <property type="entry name" value="ATPase domain of HSP90 chaperone/DNA topoisomerase II/histidine kinase"/>
    <property type="match status" value="1"/>
</dbReference>